<dbReference type="PANTHER" id="PTHR31082:SF4">
    <property type="entry name" value="PHEROMONE-REGULATED MEMBRANE PROTEIN 10"/>
    <property type="match status" value="1"/>
</dbReference>
<accession>A0A401H462</accession>
<feature type="compositionally biased region" description="Low complexity" evidence="1">
    <location>
        <begin position="374"/>
        <end position="384"/>
    </location>
</feature>
<keyword evidence="2" id="KW-0472">Membrane</keyword>
<keyword evidence="4" id="KW-1185">Reference proteome</keyword>
<keyword evidence="2" id="KW-1133">Transmembrane helix</keyword>
<feature type="transmembrane region" description="Helical" evidence="2">
    <location>
        <begin position="209"/>
        <end position="228"/>
    </location>
</feature>
<dbReference type="Proteomes" id="UP000287166">
    <property type="component" value="Unassembled WGS sequence"/>
</dbReference>
<evidence type="ECO:0000313" key="4">
    <source>
        <dbReference type="Proteomes" id="UP000287166"/>
    </source>
</evidence>
<sequence length="462" mass="49713">MLGIGFKVSGTAGSKFRFDPPGHMQRQAIVIHDCHGADIRKDRLLELRSTLEDCYDWTEETFITRSEVEEDDWILLSAARILEVDAEFIRIPGVIICSFGDQDTKTSEMHFVKCAGRLALGSLHEVHQIYRIKATEQLNVLLDSNPLYGAIFRSSLAFFISALICPLAFGGSFWICGLLEQLYANVFEITVTIFISFLARGLSSIRSQIICYTAVSSAGIVGILPGYSSGIPHSVKMVYALIYTLFLGFGLQIGSDLYLLFDQGARHDLATLAARMTTAVTIAGAFLADNATTTTNATDGASELQGTFTFTNSTPYIVEHIITGCYTSFPIDIPRYAVNGGRHHLLRDCPRERSSCSACAHSCSSAIRRLSSSTRLSTSSSSSLSPPPSPAPPPSDDAPPPPLPPPPFLSAPPARPRPTRTPSRPAPPSTPPIAHSGAPTAASAATQSGPRGARARACCEFA</sequence>
<feature type="transmembrane region" description="Helical" evidence="2">
    <location>
        <begin position="240"/>
        <end position="261"/>
    </location>
</feature>
<reference evidence="3 4" key="1">
    <citation type="journal article" date="2018" name="Sci. Rep.">
        <title>Genome sequence of the cauliflower mushroom Sparassis crispa (Hanabiratake) and its association with beneficial usage.</title>
        <authorList>
            <person name="Kiyama R."/>
            <person name="Furutani Y."/>
            <person name="Kawaguchi K."/>
            <person name="Nakanishi T."/>
        </authorList>
    </citation>
    <scope>NUCLEOTIDE SEQUENCE [LARGE SCALE GENOMIC DNA]</scope>
</reference>
<feature type="transmembrane region" description="Helical" evidence="2">
    <location>
        <begin position="156"/>
        <end position="175"/>
    </location>
</feature>
<evidence type="ECO:0000256" key="2">
    <source>
        <dbReference type="SAM" id="Phobius"/>
    </source>
</evidence>
<feature type="transmembrane region" description="Helical" evidence="2">
    <location>
        <begin position="181"/>
        <end position="202"/>
    </location>
</feature>
<keyword evidence="2" id="KW-0812">Transmembrane</keyword>
<organism evidence="3 4">
    <name type="scientific">Sparassis crispa</name>
    <dbReference type="NCBI Taxonomy" id="139825"/>
    <lineage>
        <taxon>Eukaryota</taxon>
        <taxon>Fungi</taxon>
        <taxon>Dikarya</taxon>
        <taxon>Basidiomycota</taxon>
        <taxon>Agaricomycotina</taxon>
        <taxon>Agaricomycetes</taxon>
        <taxon>Polyporales</taxon>
        <taxon>Sparassidaceae</taxon>
        <taxon>Sparassis</taxon>
    </lineage>
</organism>
<dbReference type="GeneID" id="38786121"/>
<comment type="caution">
    <text evidence="3">The sequence shown here is derived from an EMBL/GenBank/DDBJ whole genome shotgun (WGS) entry which is preliminary data.</text>
</comment>
<dbReference type="OrthoDB" id="413008at2759"/>
<proteinExistence type="predicted"/>
<evidence type="ECO:0000256" key="1">
    <source>
        <dbReference type="SAM" id="MobiDB-lite"/>
    </source>
</evidence>
<dbReference type="RefSeq" id="XP_027620117.1">
    <property type="nucleotide sequence ID" value="XM_027764316.1"/>
</dbReference>
<name>A0A401H462_9APHY</name>
<gene>
    <name evidence="3" type="ORF">SCP_1502120</name>
</gene>
<feature type="region of interest" description="Disordered" evidence="1">
    <location>
        <begin position="374"/>
        <end position="462"/>
    </location>
</feature>
<feature type="compositionally biased region" description="Low complexity" evidence="1">
    <location>
        <begin position="432"/>
        <end position="450"/>
    </location>
</feature>
<feature type="compositionally biased region" description="Pro residues" evidence="1">
    <location>
        <begin position="385"/>
        <end position="416"/>
    </location>
</feature>
<dbReference type="AlphaFoldDB" id="A0A401H462"/>
<protein>
    <submittedName>
        <fullName evidence="3">DUF1212-domain-containing protein</fullName>
    </submittedName>
</protein>
<dbReference type="InterPro" id="IPR051361">
    <property type="entry name" value="ThrE/Ser_Exporter"/>
</dbReference>
<dbReference type="InParanoid" id="A0A401H462"/>
<dbReference type="EMBL" id="BFAD01000015">
    <property type="protein sequence ID" value="GBE89204.1"/>
    <property type="molecule type" value="Genomic_DNA"/>
</dbReference>
<dbReference type="STRING" id="139825.A0A401H462"/>
<evidence type="ECO:0000313" key="3">
    <source>
        <dbReference type="EMBL" id="GBE89204.1"/>
    </source>
</evidence>
<dbReference type="PANTHER" id="PTHR31082">
    <property type="entry name" value="PHEROMONE-REGULATED MEMBRANE PROTEIN 10"/>
    <property type="match status" value="1"/>
</dbReference>